<accession>A0AA86SPD0</accession>
<evidence type="ECO:0000256" key="1">
    <source>
        <dbReference type="SAM" id="MobiDB-lite"/>
    </source>
</evidence>
<feature type="region of interest" description="Disordered" evidence="1">
    <location>
        <begin position="56"/>
        <end position="162"/>
    </location>
</feature>
<dbReference type="Proteomes" id="UP001189624">
    <property type="component" value="Chromosome 7"/>
</dbReference>
<dbReference type="Gramene" id="rna-AYBTSS11_LOCUS21876">
    <property type="protein sequence ID" value="CAJ1968737.1"/>
    <property type="gene ID" value="gene-AYBTSS11_LOCUS21876"/>
</dbReference>
<reference evidence="2" key="1">
    <citation type="submission" date="2023-10" db="EMBL/GenBank/DDBJ databases">
        <authorList>
            <person name="Domelevo Entfellner J.-B."/>
        </authorList>
    </citation>
    <scope>NUCLEOTIDE SEQUENCE</scope>
</reference>
<name>A0AA86SPD0_9FABA</name>
<dbReference type="EMBL" id="OY731404">
    <property type="protein sequence ID" value="CAJ1968737.1"/>
    <property type="molecule type" value="Genomic_DNA"/>
</dbReference>
<proteinExistence type="predicted"/>
<evidence type="ECO:0000313" key="3">
    <source>
        <dbReference type="Proteomes" id="UP001189624"/>
    </source>
</evidence>
<gene>
    <name evidence="2" type="ORF">AYBTSS11_LOCUS21876</name>
</gene>
<organism evidence="2 3">
    <name type="scientific">Sphenostylis stenocarpa</name>
    <dbReference type="NCBI Taxonomy" id="92480"/>
    <lineage>
        <taxon>Eukaryota</taxon>
        <taxon>Viridiplantae</taxon>
        <taxon>Streptophyta</taxon>
        <taxon>Embryophyta</taxon>
        <taxon>Tracheophyta</taxon>
        <taxon>Spermatophyta</taxon>
        <taxon>Magnoliopsida</taxon>
        <taxon>eudicotyledons</taxon>
        <taxon>Gunneridae</taxon>
        <taxon>Pentapetalae</taxon>
        <taxon>rosids</taxon>
        <taxon>fabids</taxon>
        <taxon>Fabales</taxon>
        <taxon>Fabaceae</taxon>
        <taxon>Papilionoideae</taxon>
        <taxon>50 kb inversion clade</taxon>
        <taxon>NPAAA clade</taxon>
        <taxon>indigoferoid/millettioid clade</taxon>
        <taxon>Phaseoleae</taxon>
        <taxon>Sphenostylis</taxon>
    </lineage>
</organism>
<evidence type="ECO:0000313" key="2">
    <source>
        <dbReference type="EMBL" id="CAJ1968737.1"/>
    </source>
</evidence>
<protein>
    <submittedName>
        <fullName evidence="2">Uncharacterized protein</fullName>
    </submittedName>
</protein>
<feature type="compositionally biased region" description="Basic and acidic residues" evidence="1">
    <location>
        <begin position="60"/>
        <end position="80"/>
    </location>
</feature>
<sequence>MGHHANGAVDYNEKIRSARDGSRDGLKKLCIPSFIRDNVRYPQEAYIACCSKSTYPVDNVSKEENRRKSQPDKGSSHDIDLSEPPQQKPRRKKSPNVIKEDKPKRTRNPVTPKPVQSKENPTDKRRYVRRRVNSSSAFPTEVTGEPSKEKLPESAQCHVEGL</sequence>
<keyword evidence="3" id="KW-1185">Reference proteome</keyword>
<dbReference type="AlphaFoldDB" id="A0AA86SPD0"/>